<dbReference type="KEGG" id="kme:H0A61_01162"/>
<comment type="similarity">
    <text evidence="7">Belongs to the binding-protein-dependent transport system permease family.</text>
</comment>
<accession>A0A8A0RMZ0</accession>
<feature type="transmembrane region" description="Helical" evidence="7">
    <location>
        <begin position="110"/>
        <end position="132"/>
    </location>
</feature>
<evidence type="ECO:0000259" key="8">
    <source>
        <dbReference type="PROSITE" id="PS50928"/>
    </source>
</evidence>
<dbReference type="RefSeq" id="WP_206709021.1">
    <property type="nucleotide sequence ID" value="NZ_CP059066.1"/>
</dbReference>
<sequence length="320" mass="36274">MKRFLRKPSVILKRLYAALITILVVIILTFLLFRILPARGFELFVNDVRLGPKDEQNLKLLFGFNRSVVIQMVLYFKNVFLGNFGISYIYKEPVFEIIIARMKYSLLLLAVAQITAILMAAVFSILSVWRVGRTADNFLTKTSLLLISIPPFWLGLVFIIIFLDLLPTSNVCDIGVVQNNGSVFLNIVKHSFLPVLSLTMILYGEYMLFNRSSILETLKEDYILAVRGRGLDLFRIIKNHVLRNTVISMLTVVTINTGILIAAMIQIETVFSWPGIGMLMYEAINQRDYPLIQGIILIIGFGVAVFNMLVQIVKDILEGC</sequence>
<keyword evidence="4 7" id="KW-0812">Transmembrane</keyword>
<feature type="transmembrane region" description="Helical" evidence="7">
    <location>
        <begin position="291"/>
        <end position="310"/>
    </location>
</feature>
<evidence type="ECO:0000256" key="3">
    <source>
        <dbReference type="ARBA" id="ARBA00022475"/>
    </source>
</evidence>
<dbReference type="EMBL" id="CP059066">
    <property type="protein sequence ID" value="QSQ08817.1"/>
    <property type="molecule type" value="Genomic_DNA"/>
</dbReference>
<dbReference type="PANTHER" id="PTHR43163:SF6">
    <property type="entry name" value="DIPEPTIDE TRANSPORT SYSTEM PERMEASE PROTEIN DPPB-RELATED"/>
    <property type="match status" value="1"/>
</dbReference>
<keyword evidence="5 7" id="KW-1133">Transmembrane helix</keyword>
<feature type="domain" description="ABC transmembrane type-1" evidence="8">
    <location>
        <begin position="102"/>
        <end position="310"/>
    </location>
</feature>
<evidence type="ECO:0000256" key="7">
    <source>
        <dbReference type="RuleBase" id="RU363032"/>
    </source>
</evidence>
<dbReference type="GO" id="GO:0005886">
    <property type="term" value="C:plasma membrane"/>
    <property type="evidence" value="ECO:0007669"/>
    <property type="project" value="UniProtKB-SubCell"/>
</dbReference>
<dbReference type="InterPro" id="IPR035906">
    <property type="entry name" value="MetI-like_sf"/>
</dbReference>
<comment type="subcellular location">
    <subcellularLocation>
        <location evidence="1 7">Cell membrane</location>
        <topology evidence="1 7">Multi-pass membrane protein</topology>
    </subcellularLocation>
</comment>
<dbReference type="PROSITE" id="PS50928">
    <property type="entry name" value="ABC_TM1"/>
    <property type="match status" value="1"/>
</dbReference>
<dbReference type="Pfam" id="PF00528">
    <property type="entry name" value="BPD_transp_1"/>
    <property type="match status" value="1"/>
</dbReference>
<dbReference type="CDD" id="cd06261">
    <property type="entry name" value="TM_PBP2"/>
    <property type="match status" value="1"/>
</dbReference>
<evidence type="ECO:0000313" key="10">
    <source>
        <dbReference type="Proteomes" id="UP000662904"/>
    </source>
</evidence>
<feature type="transmembrane region" description="Helical" evidence="7">
    <location>
        <begin position="68"/>
        <end position="90"/>
    </location>
</feature>
<evidence type="ECO:0000256" key="4">
    <source>
        <dbReference type="ARBA" id="ARBA00022692"/>
    </source>
</evidence>
<organism evidence="9 10">
    <name type="scientific">Koleobacter methoxysyntrophicus</name>
    <dbReference type="NCBI Taxonomy" id="2751313"/>
    <lineage>
        <taxon>Bacteria</taxon>
        <taxon>Bacillati</taxon>
        <taxon>Bacillota</taxon>
        <taxon>Clostridia</taxon>
        <taxon>Koleobacterales</taxon>
        <taxon>Koleobacteraceae</taxon>
        <taxon>Koleobacter</taxon>
    </lineage>
</organism>
<evidence type="ECO:0000256" key="6">
    <source>
        <dbReference type="ARBA" id="ARBA00023136"/>
    </source>
</evidence>
<feature type="transmembrane region" description="Helical" evidence="7">
    <location>
        <begin position="144"/>
        <end position="163"/>
    </location>
</feature>
<evidence type="ECO:0000256" key="5">
    <source>
        <dbReference type="ARBA" id="ARBA00022989"/>
    </source>
</evidence>
<dbReference type="Proteomes" id="UP000662904">
    <property type="component" value="Chromosome"/>
</dbReference>
<dbReference type="InterPro" id="IPR000515">
    <property type="entry name" value="MetI-like"/>
</dbReference>
<dbReference type="PANTHER" id="PTHR43163">
    <property type="entry name" value="DIPEPTIDE TRANSPORT SYSTEM PERMEASE PROTEIN DPPB-RELATED"/>
    <property type="match status" value="1"/>
</dbReference>
<feature type="transmembrane region" description="Helical" evidence="7">
    <location>
        <begin position="15"/>
        <end position="36"/>
    </location>
</feature>
<dbReference type="GO" id="GO:0055085">
    <property type="term" value="P:transmembrane transport"/>
    <property type="evidence" value="ECO:0007669"/>
    <property type="project" value="InterPro"/>
</dbReference>
<dbReference type="InterPro" id="IPR045621">
    <property type="entry name" value="BPD_transp_1_N"/>
</dbReference>
<keyword evidence="3" id="KW-1003">Cell membrane</keyword>
<evidence type="ECO:0000313" key="9">
    <source>
        <dbReference type="EMBL" id="QSQ08817.1"/>
    </source>
</evidence>
<evidence type="ECO:0000256" key="1">
    <source>
        <dbReference type="ARBA" id="ARBA00004651"/>
    </source>
</evidence>
<evidence type="ECO:0000256" key="2">
    <source>
        <dbReference type="ARBA" id="ARBA00022448"/>
    </source>
</evidence>
<feature type="transmembrane region" description="Helical" evidence="7">
    <location>
        <begin position="245"/>
        <end position="271"/>
    </location>
</feature>
<keyword evidence="6 7" id="KW-0472">Membrane</keyword>
<dbReference type="SUPFAM" id="SSF161098">
    <property type="entry name" value="MetI-like"/>
    <property type="match status" value="1"/>
</dbReference>
<proteinExistence type="inferred from homology"/>
<keyword evidence="10" id="KW-1185">Reference proteome</keyword>
<protein>
    <submittedName>
        <fullName evidence="9">Dipeptide transport system permease protein DppB</fullName>
    </submittedName>
</protein>
<name>A0A8A0RMZ0_9FIRM</name>
<dbReference type="Pfam" id="PF19300">
    <property type="entry name" value="BPD_transp_1_N"/>
    <property type="match status" value="1"/>
</dbReference>
<reference evidence="9" key="1">
    <citation type="submission" date="2020-07" db="EMBL/GenBank/DDBJ databases">
        <title>Koleobacter methoxysyntrophicus gen. nov., sp. nov., a novel anaerobic bacterium isolated from deep subsurface oil field and proposal of Koleobacterales ord. nov. in the phylum Firmicutes.</title>
        <authorList>
            <person name="Sakamoto S."/>
            <person name="Tamaki H."/>
        </authorList>
    </citation>
    <scope>NUCLEOTIDE SEQUENCE</scope>
    <source>
        <strain evidence="9">NRmbB1</strain>
    </source>
</reference>
<keyword evidence="2 7" id="KW-0813">Transport</keyword>
<dbReference type="Gene3D" id="1.10.3720.10">
    <property type="entry name" value="MetI-like"/>
    <property type="match status" value="1"/>
</dbReference>
<gene>
    <name evidence="9" type="primary">dppB_1</name>
    <name evidence="9" type="ORF">H0A61_01162</name>
</gene>
<dbReference type="AlphaFoldDB" id="A0A8A0RMZ0"/>